<dbReference type="Proteomes" id="UP000594430">
    <property type="component" value="Plasmid pVIM-24-ZDHY414"/>
</dbReference>
<organism evidence="1 2">
    <name type="scientific">Pseudomonas fulva</name>
    <dbReference type="NCBI Taxonomy" id="47880"/>
    <lineage>
        <taxon>Bacteria</taxon>
        <taxon>Pseudomonadati</taxon>
        <taxon>Pseudomonadota</taxon>
        <taxon>Gammaproteobacteria</taxon>
        <taxon>Pseudomonadales</taxon>
        <taxon>Pseudomonadaceae</taxon>
        <taxon>Pseudomonas</taxon>
    </lineage>
</organism>
<evidence type="ECO:0000313" key="2">
    <source>
        <dbReference type="Proteomes" id="UP000594430"/>
    </source>
</evidence>
<reference evidence="1 2" key="1">
    <citation type="submission" date="2020-11" db="EMBL/GenBank/DDBJ databases">
        <title>Pseudomonas fulva producing VIM-24.</title>
        <authorList>
            <person name="Liu S."/>
        </authorList>
    </citation>
    <scope>NUCLEOTIDE SEQUENCE [LARGE SCALE GENOMIC DNA]</scope>
    <source>
        <strain evidence="1 2">ZDHY414</strain>
        <plasmid evidence="1 2">pVIM-24-ZDHY414</plasmid>
    </source>
</reference>
<gene>
    <name evidence="1" type="ORF">IZU98_24035</name>
</gene>
<sequence>MQYHAPSKQFTVSLDGLQGSASALRHAIKMIRKTAGFPLEGGERPLKMSDACHAEQSILDAARILGIDLGATRAGQLDVRGAE</sequence>
<geneLocation type="plasmid" evidence="1 2">
    <name>pVIM-24-ZDHY414</name>
</geneLocation>
<dbReference type="EMBL" id="CP064948">
    <property type="protein sequence ID" value="QPH51953.1"/>
    <property type="molecule type" value="Genomic_DNA"/>
</dbReference>
<proteinExistence type="predicted"/>
<protein>
    <submittedName>
        <fullName evidence="1">Uncharacterized protein</fullName>
    </submittedName>
</protein>
<dbReference type="AlphaFoldDB" id="A0A7S9QAM4"/>
<dbReference type="RefSeq" id="WP_139813976.1">
    <property type="nucleotide sequence ID" value="NZ_CP064945.1"/>
</dbReference>
<keyword evidence="1" id="KW-0614">Plasmid</keyword>
<name>A0A7S9QAM4_9PSED</name>
<accession>A0A7S9QAM4</accession>
<evidence type="ECO:0000313" key="1">
    <source>
        <dbReference type="EMBL" id="QPH51953.1"/>
    </source>
</evidence>